<dbReference type="Gramene" id="PVH36271">
    <property type="protein sequence ID" value="PVH36271"/>
    <property type="gene ID" value="PAHAL_6G036500"/>
</dbReference>
<dbReference type="GO" id="GO:0003723">
    <property type="term" value="F:RNA binding"/>
    <property type="evidence" value="ECO:0007669"/>
    <property type="project" value="UniProtKB-UniRule"/>
</dbReference>
<dbReference type="Pfam" id="PF00076">
    <property type="entry name" value="RRM_1"/>
    <property type="match status" value="1"/>
</dbReference>
<dbReference type="EMBL" id="CM008051">
    <property type="protein sequence ID" value="PVH36271.1"/>
    <property type="molecule type" value="Genomic_DNA"/>
</dbReference>
<accession>A0A2T8IF15</accession>
<dbReference type="InterPro" id="IPR012677">
    <property type="entry name" value="Nucleotide-bd_a/b_plait_sf"/>
</dbReference>
<dbReference type="AlphaFoldDB" id="A0A2T8IF15"/>
<protein>
    <recommendedName>
        <fullName evidence="3">RRM domain-containing protein</fullName>
    </recommendedName>
</protein>
<evidence type="ECO:0000313" key="4">
    <source>
        <dbReference type="EMBL" id="PVH36271.1"/>
    </source>
</evidence>
<dbReference type="PANTHER" id="PTHR48027">
    <property type="entry name" value="HETEROGENEOUS NUCLEAR RIBONUCLEOPROTEIN 87F-RELATED"/>
    <property type="match status" value="1"/>
</dbReference>
<name>A0A2T8IF15_9POAL</name>
<evidence type="ECO:0000256" key="1">
    <source>
        <dbReference type="ARBA" id="ARBA00022884"/>
    </source>
</evidence>
<dbReference type="SMART" id="SM00360">
    <property type="entry name" value="RRM"/>
    <property type="match status" value="1"/>
</dbReference>
<dbReference type="InterPro" id="IPR052462">
    <property type="entry name" value="SLIRP/GR-RBP-like"/>
</dbReference>
<reference evidence="4" key="1">
    <citation type="submission" date="2018-04" db="EMBL/GenBank/DDBJ databases">
        <title>WGS assembly of Panicum hallii.</title>
        <authorList>
            <person name="Lovell J."/>
            <person name="Jenkins J."/>
            <person name="Lowry D."/>
            <person name="Mamidi S."/>
            <person name="Sreedasyam A."/>
            <person name="Weng X."/>
            <person name="Barry K."/>
            <person name="Bonette J."/>
            <person name="Campitelli B."/>
            <person name="Daum C."/>
            <person name="Gordon S."/>
            <person name="Gould B."/>
            <person name="Lipzen A."/>
            <person name="Macqueen A."/>
            <person name="Palacio-Mejia J."/>
            <person name="Plott C."/>
            <person name="Shakirov E."/>
            <person name="Shu S."/>
            <person name="Yoshinaga Y."/>
            <person name="Zane M."/>
            <person name="Rokhsar D."/>
            <person name="Grimwood J."/>
            <person name="Schmutz J."/>
            <person name="Juenger T."/>
        </authorList>
    </citation>
    <scope>NUCLEOTIDE SEQUENCE [LARGE SCALE GENOMIC DNA]</scope>
    <source>
        <strain evidence="4">FIL2</strain>
    </source>
</reference>
<dbReference type="InterPro" id="IPR000504">
    <property type="entry name" value="RRM_dom"/>
</dbReference>
<dbReference type="SUPFAM" id="SSF54928">
    <property type="entry name" value="RNA-binding domain, RBD"/>
    <property type="match status" value="1"/>
</dbReference>
<evidence type="ECO:0000259" key="3">
    <source>
        <dbReference type="PROSITE" id="PS50102"/>
    </source>
</evidence>
<dbReference type="PROSITE" id="PS50102">
    <property type="entry name" value="RRM"/>
    <property type="match status" value="1"/>
</dbReference>
<dbReference type="Gene3D" id="3.30.70.330">
    <property type="match status" value="1"/>
</dbReference>
<dbReference type="Proteomes" id="UP000243499">
    <property type="component" value="Chromosome 6"/>
</dbReference>
<proteinExistence type="predicted"/>
<sequence length="101" mass="11492">MVMRGGRLMGLSSQLLGMRCFSTEIFVSRLSFYTTEEELKDIFSPFGNVKEARLMRDRQTGRMKGFGFVKYSSQAEAEKAVKAMDGRVCAFCFVHLFPVKT</sequence>
<feature type="domain" description="RRM" evidence="3">
    <location>
        <begin position="23"/>
        <end position="87"/>
    </location>
</feature>
<keyword evidence="1 2" id="KW-0694">RNA-binding</keyword>
<organism evidence="4">
    <name type="scientific">Panicum hallii</name>
    <dbReference type="NCBI Taxonomy" id="206008"/>
    <lineage>
        <taxon>Eukaryota</taxon>
        <taxon>Viridiplantae</taxon>
        <taxon>Streptophyta</taxon>
        <taxon>Embryophyta</taxon>
        <taxon>Tracheophyta</taxon>
        <taxon>Spermatophyta</taxon>
        <taxon>Magnoliopsida</taxon>
        <taxon>Liliopsida</taxon>
        <taxon>Poales</taxon>
        <taxon>Poaceae</taxon>
        <taxon>PACMAD clade</taxon>
        <taxon>Panicoideae</taxon>
        <taxon>Panicodae</taxon>
        <taxon>Paniceae</taxon>
        <taxon>Panicinae</taxon>
        <taxon>Panicum</taxon>
        <taxon>Panicum sect. Panicum</taxon>
    </lineage>
</organism>
<dbReference type="InterPro" id="IPR035979">
    <property type="entry name" value="RBD_domain_sf"/>
</dbReference>
<evidence type="ECO:0000256" key="2">
    <source>
        <dbReference type="PROSITE-ProRule" id="PRU00176"/>
    </source>
</evidence>
<gene>
    <name evidence="4" type="ORF">PAHAL_6G036500</name>
</gene>